<dbReference type="Pfam" id="PF00043">
    <property type="entry name" value="GST_C"/>
    <property type="match status" value="1"/>
</dbReference>
<dbReference type="EC" id="1.8.4.-" evidence="3"/>
<dbReference type="SFLD" id="SFLDS00019">
    <property type="entry name" value="Glutathione_Transferase_(cytos"/>
    <property type="match status" value="1"/>
</dbReference>
<keyword evidence="3" id="KW-0560">Oxidoreductase</keyword>
<feature type="domain" description="GST N-terminal" evidence="1">
    <location>
        <begin position="1"/>
        <end position="81"/>
    </location>
</feature>
<gene>
    <name evidence="3" type="primary">yfcG</name>
    <name evidence="3" type="ORF">AUP74_03026</name>
</gene>
<organism evidence="3 4">
    <name type="scientific">Microbulbifer aggregans</name>
    <dbReference type="NCBI Taxonomy" id="1769779"/>
    <lineage>
        <taxon>Bacteria</taxon>
        <taxon>Pseudomonadati</taxon>
        <taxon>Pseudomonadota</taxon>
        <taxon>Gammaproteobacteria</taxon>
        <taxon>Cellvibrionales</taxon>
        <taxon>Microbulbiferaceae</taxon>
        <taxon>Microbulbifer</taxon>
    </lineage>
</organism>
<proteinExistence type="predicted"/>
<dbReference type="Pfam" id="PF13417">
    <property type="entry name" value="GST_N_3"/>
    <property type="match status" value="1"/>
</dbReference>
<dbReference type="SUPFAM" id="SSF52833">
    <property type="entry name" value="Thioredoxin-like"/>
    <property type="match status" value="1"/>
</dbReference>
<dbReference type="SFLD" id="SFLDG00358">
    <property type="entry name" value="Main_(cytGST)"/>
    <property type="match status" value="1"/>
</dbReference>
<dbReference type="EMBL" id="CP014143">
    <property type="protein sequence ID" value="AOS98393.1"/>
    <property type="molecule type" value="Genomic_DNA"/>
</dbReference>
<dbReference type="GO" id="GO:0016491">
    <property type="term" value="F:oxidoreductase activity"/>
    <property type="evidence" value="ECO:0007669"/>
    <property type="project" value="UniProtKB-KW"/>
</dbReference>
<dbReference type="InterPro" id="IPR040079">
    <property type="entry name" value="Glutathione_S-Trfase"/>
</dbReference>
<dbReference type="InterPro" id="IPR036282">
    <property type="entry name" value="Glutathione-S-Trfase_C_sf"/>
</dbReference>
<dbReference type="Gene3D" id="1.20.1050.10">
    <property type="match status" value="1"/>
</dbReference>
<dbReference type="SUPFAM" id="SSF47616">
    <property type="entry name" value="GST C-terminal domain-like"/>
    <property type="match status" value="1"/>
</dbReference>
<dbReference type="Gene3D" id="3.40.30.10">
    <property type="entry name" value="Glutaredoxin"/>
    <property type="match status" value="1"/>
</dbReference>
<feature type="domain" description="GST C-terminal" evidence="2">
    <location>
        <begin position="86"/>
        <end position="203"/>
    </location>
</feature>
<dbReference type="KEGG" id="micc:AUP74_03026"/>
<dbReference type="InterPro" id="IPR034345">
    <property type="entry name" value="Gtt2-like_N"/>
</dbReference>
<sequence length="203" mass="23528">MKIYEFAQAPNCRRVRMFLAEKGIKMEYVHVDIGKGENLAEDYRRRDPNAKVPVLELDDGSHIAESVAIQRYFEEMHPEPPLFGRDAKEKALVEMWTRRGDFNMMFNVGMCFQHTTGFFSDRMRVFPEFGEESGKKAVQFFSVLDQHLEENRYLVGDYFSVADIGMLCSLDFGKAVKLRPDPAQYPNLVRWREELNARPSASA</sequence>
<keyword evidence="4" id="KW-1185">Reference proteome</keyword>
<name>A0A1C9WB59_9GAMM</name>
<dbReference type="InterPro" id="IPR010987">
    <property type="entry name" value="Glutathione-S-Trfase_C-like"/>
</dbReference>
<dbReference type="PANTHER" id="PTHR44051">
    <property type="entry name" value="GLUTATHIONE S-TRANSFERASE-RELATED"/>
    <property type="match status" value="1"/>
</dbReference>
<reference evidence="4" key="1">
    <citation type="submission" date="2016-01" db="EMBL/GenBank/DDBJ databases">
        <title>Complete genome sequence of Microbulbifer sp. CCB-MM1, a halophile isolated from Matang Mangrove Forest, Perak.</title>
        <authorList>
            <person name="Moh T.H."/>
            <person name="Dinesh B."/>
            <person name="Lau N.-S."/>
            <person name="Go F."/>
            <person name="Alexander Chong S.-C."/>
        </authorList>
    </citation>
    <scope>NUCLEOTIDE SEQUENCE [LARGE SCALE GENOMIC DNA]</scope>
    <source>
        <strain evidence="4">CCB-MM1</strain>
    </source>
</reference>
<dbReference type="PANTHER" id="PTHR44051:SF2">
    <property type="entry name" value="HYPOTHETICAL GLUTATHIONE S-TRANSFERASE LIKE PROTEIN"/>
    <property type="match status" value="1"/>
</dbReference>
<dbReference type="AlphaFoldDB" id="A0A1C9WB59"/>
<dbReference type="CDD" id="cd03051">
    <property type="entry name" value="GST_N_GTT2_like"/>
    <property type="match status" value="1"/>
</dbReference>
<dbReference type="PROSITE" id="PS50405">
    <property type="entry name" value="GST_CTER"/>
    <property type="match status" value="1"/>
</dbReference>
<dbReference type="STRING" id="1769779.AUP74_03026"/>
<dbReference type="OrthoDB" id="9810080at2"/>
<evidence type="ECO:0000313" key="4">
    <source>
        <dbReference type="Proteomes" id="UP000095672"/>
    </source>
</evidence>
<dbReference type="PROSITE" id="PS50404">
    <property type="entry name" value="GST_NTER"/>
    <property type="match status" value="1"/>
</dbReference>
<dbReference type="InterPro" id="IPR004046">
    <property type="entry name" value="GST_C"/>
</dbReference>
<dbReference type="PATRIC" id="fig|1769779.3.peg.3000"/>
<evidence type="ECO:0000259" key="1">
    <source>
        <dbReference type="PROSITE" id="PS50404"/>
    </source>
</evidence>
<evidence type="ECO:0000259" key="2">
    <source>
        <dbReference type="PROSITE" id="PS50405"/>
    </source>
</evidence>
<dbReference type="PROSITE" id="PS51354">
    <property type="entry name" value="GLUTAREDOXIN_2"/>
    <property type="match status" value="1"/>
</dbReference>
<dbReference type="Proteomes" id="UP000095672">
    <property type="component" value="Chromosome"/>
</dbReference>
<protein>
    <submittedName>
        <fullName evidence="3">Disulfide-bond oxidoreductase YfcG</fullName>
        <ecNumber evidence="3">1.8.4.-</ecNumber>
    </submittedName>
</protein>
<dbReference type="InterPro" id="IPR004045">
    <property type="entry name" value="Glutathione_S-Trfase_N"/>
</dbReference>
<dbReference type="InterPro" id="IPR036249">
    <property type="entry name" value="Thioredoxin-like_sf"/>
</dbReference>
<dbReference type="RefSeq" id="WP_069948259.1">
    <property type="nucleotide sequence ID" value="NZ_CP014143.1"/>
</dbReference>
<evidence type="ECO:0000313" key="3">
    <source>
        <dbReference type="EMBL" id="AOS98393.1"/>
    </source>
</evidence>
<accession>A0A1C9WB59</accession>